<gene>
    <name evidence="1" type="ORF">KUV26_07100</name>
</gene>
<comment type="caution">
    <text evidence="1">The sequence shown here is derived from an EMBL/GenBank/DDBJ whole genome shotgun (WGS) entry which is preliminary data.</text>
</comment>
<accession>A0ABS7NDB5</accession>
<name>A0ABS7NDB5_9RHOB</name>
<organism evidence="1 2">
    <name type="scientific">Leisingera daeponensis</name>
    <dbReference type="NCBI Taxonomy" id="405746"/>
    <lineage>
        <taxon>Bacteria</taxon>
        <taxon>Pseudomonadati</taxon>
        <taxon>Pseudomonadota</taxon>
        <taxon>Alphaproteobacteria</taxon>
        <taxon>Rhodobacterales</taxon>
        <taxon>Roseobacteraceae</taxon>
        <taxon>Leisingera</taxon>
    </lineage>
</organism>
<protein>
    <submittedName>
        <fullName evidence="1">Uncharacterized protein</fullName>
    </submittedName>
</protein>
<keyword evidence="2" id="KW-1185">Reference proteome</keyword>
<reference evidence="1 2" key="1">
    <citation type="submission" date="2021-06" db="EMBL/GenBank/DDBJ databases">
        <title>50 bacteria genomes isolated from Dapeng, Shenzhen, China.</title>
        <authorList>
            <person name="Zheng W."/>
            <person name="Yu S."/>
            <person name="Huang Y."/>
        </authorList>
    </citation>
    <scope>NUCLEOTIDE SEQUENCE [LARGE SCALE GENOMIC DNA]</scope>
    <source>
        <strain evidence="1 2">DP1N14-2</strain>
    </source>
</reference>
<evidence type="ECO:0000313" key="1">
    <source>
        <dbReference type="EMBL" id="MBY6139204.1"/>
    </source>
</evidence>
<dbReference type="RefSeq" id="WP_222507836.1">
    <property type="nucleotide sequence ID" value="NZ_JAHVJA010000002.1"/>
</dbReference>
<sequence>MARYLKRAVWKVGGGNRISAPAGCAALGRFQSGLRLGKKTASAVNVSGSVTATALKTLVCMNNDLVIRGMLTLANRLHPGKKT</sequence>
<evidence type="ECO:0000313" key="2">
    <source>
        <dbReference type="Proteomes" id="UP000766629"/>
    </source>
</evidence>
<proteinExistence type="predicted"/>
<dbReference type="EMBL" id="JAHVJA010000002">
    <property type="protein sequence ID" value="MBY6139204.1"/>
    <property type="molecule type" value="Genomic_DNA"/>
</dbReference>
<dbReference type="Proteomes" id="UP000766629">
    <property type="component" value="Unassembled WGS sequence"/>
</dbReference>